<keyword evidence="2" id="KW-0732">Signal</keyword>
<dbReference type="GeneID" id="68295051"/>
<feature type="chain" id="PRO_5040347173" description="SCP domain-containing protein" evidence="2">
    <location>
        <begin position="17"/>
        <end position="288"/>
    </location>
</feature>
<dbReference type="InterPro" id="IPR035940">
    <property type="entry name" value="CAP_sf"/>
</dbReference>
<dbReference type="OrthoDB" id="337038at2759"/>
<dbReference type="PRINTS" id="PR00837">
    <property type="entry name" value="V5TPXLIKE"/>
</dbReference>
<dbReference type="EMBL" id="BOLY01000006">
    <property type="protein sequence ID" value="GIZ46348.1"/>
    <property type="molecule type" value="Genomic_DNA"/>
</dbReference>
<organism evidence="4 5">
    <name type="scientific">Cercospora kikuchii</name>
    <dbReference type="NCBI Taxonomy" id="84275"/>
    <lineage>
        <taxon>Eukaryota</taxon>
        <taxon>Fungi</taxon>
        <taxon>Dikarya</taxon>
        <taxon>Ascomycota</taxon>
        <taxon>Pezizomycotina</taxon>
        <taxon>Dothideomycetes</taxon>
        <taxon>Dothideomycetidae</taxon>
        <taxon>Mycosphaerellales</taxon>
        <taxon>Mycosphaerellaceae</taxon>
        <taxon>Cercospora</taxon>
    </lineage>
</organism>
<accession>A0A9P3CXL9</accession>
<evidence type="ECO:0000313" key="4">
    <source>
        <dbReference type="EMBL" id="GIZ46348.1"/>
    </source>
</evidence>
<dbReference type="PROSITE" id="PS01009">
    <property type="entry name" value="CRISP_1"/>
    <property type="match status" value="1"/>
</dbReference>
<dbReference type="RefSeq" id="XP_044660835.1">
    <property type="nucleotide sequence ID" value="XM_044804900.1"/>
</dbReference>
<dbReference type="FunFam" id="3.40.33.10:FF:000018">
    <property type="entry name" value="SCP-like extracellular protein, putative"/>
    <property type="match status" value="1"/>
</dbReference>
<dbReference type="InterPro" id="IPR001283">
    <property type="entry name" value="CRISP-related"/>
</dbReference>
<dbReference type="InterPro" id="IPR014044">
    <property type="entry name" value="CAP_dom"/>
</dbReference>
<evidence type="ECO:0000256" key="1">
    <source>
        <dbReference type="SAM" id="MobiDB-lite"/>
    </source>
</evidence>
<dbReference type="Proteomes" id="UP000825890">
    <property type="component" value="Unassembled WGS sequence"/>
</dbReference>
<dbReference type="CDD" id="cd05380">
    <property type="entry name" value="CAP_euk"/>
    <property type="match status" value="1"/>
</dbReference>
<dbReference type="PRINTS" id="PR00838">
    <property type="entry name" value="V5ALLERGEN"/>
</dbReference>
<dbReference type="Gene3D" id="3.40.33.10">
    <property type="entry name" value="CAP"/>
    <property type="match status" value="1"/>
</dbReference>
<evidence type="ECO:0000256" key="2">
    <source>
        <dbReference type="SAM" id="SignalP"/>
    </source>
</evidence>
<name>A0A9P3CXL9_9PEZI</name>
<proteinExistence type="predicted"/>
<dbReference type="Pfam" id="PF00188">
    <property type="entry name" value="CAP"/>
    <property type="match status" value="1"/>
</dbReference>
<keyword evidence="5" id="KW-1185">Reference proteome</keyword>
<dbReference type="InterPro" id="IPR002413">
    <property type="entry name" value="V5_allergen-like"/>
</dbReference>
<dbReference type="GO" id="GO:0005576">
    <property type="term" value="C:extracellular region"/>
    <property type="evidence" value="ECO:0007669"/>
    <property type="project" value="InterPro"/>
</dbReference>
<dbReference type="AlphaFoldDB" id="A0A9P3CXL9"/>
<reference evidence="4 5" key="1">
    <citation type="submission" date="2021-01" db="EMBL/GenBank/DDBJ databases">
        <title>Cercospora kikuchii MAFF 305040 whole genome shotgun sequence.</title>
        <authorList>
            <person name="Kashiwa T."/>
            <person name="Suzuki T."/>
        </authorList>
    </citation>
    <scope>NUCLEOTIDE SEQUENCE [LARGE SCALE GENOMIC DNA]</scope>
    <source>
        <strain evidence="4 5">MAFF 305040</strain>
    </source>
</reference>
<dbReference type="SMART" id="SM00198">
    <property type="entry name" value="SCP"/>
    <property type="match status" value="1"/>
</dbReference>
<comment type="caution">
    <text evidence="4">The sequence shown here is derived from an EMBL/GenBank/DDBJ whole genome shotgun (WGS) entry which is preliminary data.</text>
</comment>
<dbReference type="SUPFAM" id="SSF55797">
    <property type="entry name" value="PR-1-like"/>
    <property type="match status" value="1"/>
</dbReference>
<feature type="region of interest" description="Disordered" evidence="1">
    <location>
        <begin position="49"/>
        <end position="108"/>
    </location>
</feature>
<feature type="compositionally biased region" description="Pro residues" evidence="1">
    <location>
        <begin position="83"/>
        <end position="103"/>
    </location>
</feature>
<dbReference type="PANTHER" id="PTHR10334">
    <property type="entry name" value="CYSTEINE-RICH SECRETORY PROTEIN-RELATED"/>
    <property type="match status" value="1"/>
</dbReference>
<protein>
    <recommendedName>
        <fullName evidence="3">SCP domain-containing protein</fullName>
    </recommendedName>
</protein>
<evidence type="ECO:0000259" key="3">
    <source>
        <dbReference type="SMART" id="SM00198"/>
    </source>
</evidence>
<feature type="signal peptide" evidence="2">
    <location>
        <begin position="1"/>
        <end position="16"/>
    </location>
</feature>
<sequence length="288" mass="30251">MRSTLISAAFAAGALAVPAQAPAGYGAPQVDVQTAYDVVYKTEIVTVTAGGQPPAYTPESKPTHYGHKSKKPVTTTEEAAPPAYTPPTYEPAPEPETPAPSTPSGPASGSYPDVCLYHHNIHRANHSAPALVWSEELAATAQKIANTCVYEHNTEMDGGGYGQNIAAGVSRDNISAVITDLFYNAEEPAYSLATGGYQSEPDMSNFHVWGHFSQIVWCGTTEVGCATSDDCGTLGNTGSGVQPYFTVCNYRGPGNYAGKYSENVNPGGKEPTAYWDAAADAVKNLAGY</sequence>
<dbReference type="InterPro" id="IPR018244">
    <property type="entry name" value="Allrgn_V5/Tpx1_CS"/>
</dbReference>
<gene>
    <name evidence="4" type="ORF">CKM354_000947600</name>
</gene>
<feature type="domain" description="SCP" evidence="3">
    <location>
        <begin position="110"/>
        <end position="258"/>
    </location>
</feature>
<evidence type="ECO:0000313" key="5">
    <source>
        <dbReference type="Proteomes" id="UP000825890"/>
    </source>
</evidence>